<evidence type="ECO:0000256" key="1">
    <source>
        <dbReference type="ARBA" id="ARBA00010333"/>
    </source>
</evidence>
<reference evidence="6 7" key="1">
    <citation type="submission" date="2023-07" db="EMBL/GenBank/DDBJ databases">
        <title>Genomic Encyclopedia of Type Strains, Phase IV (KMG-IV): sequencing the most valuable type-strain genomes for metagenomic binning, comparative biology and taxonomic classification.</title>
        <authorList>
            <person name="Goeker M."/>
        </authorList>
    </citation>
    <scope>NUCLEOTIDE SEQUENCE [LARGE SCALE GENOMIC DNA]</scope>
    <source>
        <strain evidence="6 7">DSM 11549</strain>
    </source>
</reference>
<feature type="domain" description="Solute-binding protein family 3/N-terminal" evidence="5">
    <location>
        <begin position="34"/>
        <end position="263"/>
    </location>
</feature>
<dbReference type="Proteomes" id="UP001230253">
    <property type="component" value="Unassembled WGS sequence"/>
</dbReference>
<dbReference type="Pfam" id="PF00497">
    <property type="entry name" value="SBP_bac_3"/>
    <property type="match status" value="1"/>
</dbReference>
<evidence type="ECO:0000256" key="4">
    <source>
        <dbReference type="SAM" id="SignalP"/>
    </source>
</evidence>
<dbReference type="RefSeq" id="WP_307155100.1">
    <property type="nucleotide sequence ID" value="NZ_JAUSUK010000002.1"/>
</dbReference>
<dbReference type="Gene3D" id="3.40.190.10">
    <property type="entry name" value="Periplasmic binding protein-like II"/>
    <property type="match status" value="2"/>
</dbReference>
<dbReference type="EMBL" id="JAUSUK010000002">
    <property type="protein sequence ID" value="MDQ0327009.1"/>
    <property type="molecule type" value="Genomic_DNA"/>
</dbReference>
<accession>A0ABU0CAP1</accession>
<dbReference type="InterPro" id="IPR001638">
    <property type="entry name" value="Solute-binding_3/MltF_N"/>
</dbReference>
<evidence type="ECO:0000256" key="3">
    <source>
        <dbReference type="ARBA" id="ARBA00022729"/>
    </source>
</evidence>
<feature type="chain" id="PRO_5046077804" evidence="4">
    <location>
        <begin position="24"/>
        <end position="338"/>
    </location>
</feature>
<dbReference type="InterPro" id="IPR051455">
    <property type="entry name" value="Bact_solute-bind_prot3"/>
</dbReference>
<sequence length="338" mass="36127">MKKSIVPLVAGAALAVTAVSASAATLDDVKAKGSVQCGVSQGLPGFSNPDAQGNWSGLDVDTCKAIAAAIFGNGDAAKFTPLSAKERFTALQSGEVDVLTRNTTWTMSRDTDLGLNFTGVNYYDGQGFMVPKDLGVSSALELSGASVCTNTGTTTELNVADYFRSHDMDYEVVAFEKADEVVAAYDAGRCDVYTTDQSGLYAQKLKLTNPDDHVILPEIISKEPLGPAVRQGDDQWFNVVKWTLFALINAEELGVTQDNVDEMKNSDNPSIKRLLGTEGSFGESIGLDKEWAVNAIKAVGNYGEMFDRNVGPDTELGIDRGLNKLWSDGGLQYAPPVR</sequence>
<comment type="caution">
    <text evidence="6">The sequence shown here is derived from an EMBL/GenBank/DDBJ whole genome shotgun (WGS) entry which is preliminary data.</text>
</comment>
<evidence type="ECO:0000256" key="2">
    <source>
        <dbReference type="ARBA" id="ARBA00022448"/>
    </source>
</evidence>
<comment type="similarity">
    <text evidence="1">Belongs to the bacterial solute-binding protein 3 family.</text>
</comment>
<dbReference type="CDD" id="cd13692">
    <property type="entry name" value="PBP2_BztA"/>
    <property type="match status" value="1"/>
</dbReference>
<keyword evidence="7" id="KW-1185">Reference proteome</keyword>
<keyword evidence="3 4" id="KW-0732">Signal</keyword>
<name>A0ABU0CAP1_9BRAD</name>
<dbReference type="SMART" id="SM00062">
    <property type="entry name" value="PBPb"/>
    <property type="match status" value="1"/>
</dbReference>
<evidence type="ECO:0000313" key="7">
    <source>
        <dbReference type="Proteomes" id="UP001230253"/>
    </source>
</evidence>
<evidence type="ECO:0000259" key="5">
    <source>
        <dbReference type="SMART" id="SM00062"/>
    </source>
</evidence>
<keyword evidence="2" id="KW-0813">Transport</keyword>
<organism evidence="6 7">
    <name type="scientific">Rhodopseudomonas julia</name>
    <dbReference type="NCBI Taxonomy" id="200617"/>
    <lineage>
        <taxon>Bacteria</taxon>
        <taxon>Pseudomonadati</taxon>
        <taxon>Pseudomonadota</taxon>
        <taxon>Alphaproteobacteria</taxon>
        <taxon>Hyphomicrobiales</taxon>
        <taxon>Nitrobacteraceae</taxon>
        <taxon>Rhodopseudomonas</taxon>
    </lineage>
</organism>
<evidence type="ECO:0000313" key="6">
    <source>
        <dbReference type="EMBL" id="MDQ0327009.1"/>
    </source>
</evidence>
<protein>
    <submittedName>
        <fullName evidence="6">General L-amino acid transport system substrate-binding protein</fullName>
    </submittedName>
</protein>
<dbReference type="PANTHER" id="PTHR30085">
    <property type="entry name" value="AMINO ACID ABC TRANSPORTER PERMEASE"/>
    <property type="match status" value="1"/>
</dbReference>
<proteinExistence type="inferred from homology"/>
<dbReference type="PANTHER" id="PTHR30085:SF7">
    <property type="entry name" value="AMINO-ACID ABC TRANSPORTER-BINDING PROTEIN YHDW-RELATED"/>
    <property type="match status" value="1"/>
</dbReference>
<gene>
    <name evidence="6" type="ORF">J2R99_002878</name>
</gene>
<feature type="signal peptide" evidence="4">
    <location>
        <begin position="1"/>
        <end position="23"/>
    </location>
</feature>
<dbReference type="SUPFAM" id="SSF53850">
    <property type="entry name" value="Periplasmic binding protein-like II"/>
    <property type="match status" value="1"/>
</dbReference>